<keyword evidence="4 5" id="KW-0378">Hydrolase</keyword>
<keyword evidence="8" id="KW-1185">Reference proteome</keyword>
<name>A0ABN2WHS5_9MICO</name>
<dbReference type="RefSeq" id="WP_291794108.1">
    <property type="nucleotide sequence ID" value="NZ_BAAAPZ010000002.1"/>
</dbReference>
<dbReference type="NCBIfam" id="TIGR00250">
    <property type="entry name" value="RNAse_H_YqgF"/>
    <property type="match status" value="1"/>
</dbReference>
<comment type="similarity">
    <text evidence="5">Belongs to the YqgF HJR family.</text>
</comment>
<protein>
    <recommendedName>
        <fullName evidence="5">Putative pre-16S rRNA nuclease</fullName>
        <ecNumber evidence="5">3.1.-.-</ecNumber>
    </recommendedName>
</protein>
<dbReference type="SMART" id="SM00732">
    <property type="entry name" value="YqgFc"/>
    <property type="match status" value="1"/>
</dbReference>
<dbReference type="CDD" id="cd16964">
    <property type="entry name" value="YqgF"/>
    <property type="match status" value="1"/>
</dbReference>
<dbReference type="InterPro" id="IPR006641">
    <property type="entry name" value="YqgF/RNaseH-like_dom"/>
</dbReference>
<dbReference type="Proteomes" id="UP001500984">
    <property type="component" value="Unassembled WGS sequence"/>
</dbReference>
<evidence type="ECO:0000313" key="7">
    <source>
        <dbReference type="EMBL" id="GAA2090860.1"/>
    </source>
</evidence>
<evidence type="ECO:0000256" key="1">
    <source>
        <dbReference type="ARBA" id="ARBA00022490"/>
    </source>
</evidence>
<dbReference type="HAMAP" id="MF_00651">
    <property type="entry name" value="Nuclease_YqgF"/>
    <property type="match status" value="1"/>
</dbReference>
<organism evidence="7 8">
    <name type="scientific">Brevibacterium salitolerans</name>
    <dbReference type="NCBI Taxonomy" id="1403566"/>
    <lineage>
        <taxon>Bacteria</taxon>
        <taxon>Bacillati</taxon>
        <taxon>Actinomycetota</taxon>
        <taxon>Actinomycetes</taxon>
        <taxon>Micrococcales</taxon>
        <taxon>Brevibacteriaceae</taxon>
        <taxon>Brevibacterium</taxon>
    </lineage>
</organism>
<dbReference type="Pfam" id="PF03652">
    <property type="entry name" value="RuvX"/>
    <property type="match status" value="1"/>
</dbReference>
<dbReference type="EC" id="3.1.-.-" evidence="5"/>
<dbReference type="Gene3D" id="3.30.420.140">
    <property type="entry name" value="YqgF/RNase H-like domain"/>
    <property type="match status" value="1"/>
</dbReference>
<reference evidence="7 8" key="1">
    <citation type="journal article" date="2019" name="Int. J. Syst. Evol. Microbiol.">
        <title>The Global Catalogue of Microorganisms (GCM) 10K type strain sequencing project: providing services to taxonomists for standard genome sequencing and annotation.</title>
        <authorList>
            <consortium name="The Broad Institute Genomics Platform"/>
            <consortium name="The Broad Institute Genome Sequencing Center for Infectious Disease"/>
            <person name="Wu L."/>
            <person name="Ma J."/>
        </authorList>
    </citation>
    <scope>NUCLEOTIDE SEQUENCE [LARGE SCALE GENOMIC DNA]</scope>
    <source>
        <strain evidence="7 8">JCM 15900</strain>
    </source>
</reference>
<gene>
    <name evidence="7" type="primary">ruvX</name>
    <name evidence="7" type="ORF">GCM10009823_07610</name>
</gene>
<sequence length="156" mass="16364">MSGFRRGRRLALDVGSVRVGVASCDPDGILATPLTTVRRSDGDAAALDALSALIAEHSPLELVAGRPTSLDGEDRAAADTAAAFLRALAARTELDIRLVDERFTTVQAHGMLRSAGRSSRQRREIVDSVAAVVILQTALDAEKRSGAPVGDVLAPH</sequence>
<dbReference type="InterPro" id="IPR037027">
    <property type="entry name" value="YqgF/RNaseH-like_dom_sf"/>
</dbReference>
<evidence type="ECO:0000256" key="5">
    <source>
        <dbReference type="HAMAP-Rule" id="MF_00651"/>
    </source>
</evidence>
<evidence type="ECO:0000313" key="8">
    <source>
        <dbReference type="Proteomes" id="UP001500984"/>
    </source>
</evidence>
<comment type="function">
    <text evidence="5">Could be a nuclease involved in processing of the 5'-end of pre-16S rRNA.</text>
</comment>
<dbReference type="PANTHER" id="PTHR33317:SF4">
    <property type="entry name" value="POLYNUCLEOTIDYL TRANSFERASE, RIBONUCLEASE H-LIKE SUPERFAMILY PROTEIN"/>
    <property type="match status" value="1"/>
</dbReference>
<dbReference type="InterPro" id="IPR012337">
    <property type="entry name" value="RNaseH-like_sf"/>
</dbReference>
<keyword evidence="3 5" id="KW-0540">Nuclease</keyword>
<evidence type="ECO:0000259" key="6">
    <source>
        <dbReference type="SMART" id="SM00732"/>
    </source>
</evidence>
<proteinExistence type="inferred from homology"/>
<comment type="subcellular location">
    <subcellularLocation>
        <location evidence="5">Cytoplasm</location>
    </subcellularLocation>
</comment>
<comment type="caution">
    <text evidence="7">The sequence shown here is derived from an EMBL/GenBank/DDBJ whole genome shotgun (WGS) entry which is preliminary data.</text>
</comment>
<keyword evidence="1 5" id="KW-0963">Cytoplasm</keyword>
<dbReference type="InterPro" id="IPR005227">
    <property type="entry name" value="YqgF"/>
</dbReference>
<dbReference type="PANTHER" id="PTHR33317">
    <property type="entry name" value="POLYNUCLEOTIDYL TRANSFERASE, RIBONUCLEASE H-LIKE SUPERFAMILY PROTEIN"/>
    <property type="match status" value="1"/>
</dbReference>
<evidence type="ECO:0000256" key="2">
    <source>
        <dbReference type="ARBA" id="ARBA00022517"/>
    </source>
</evidence>
<keyword evidence="2 5" id="KW-0690">Ribosome biogenesis</keyword>
<dbReference type="EMBL" id="BAAAPZ010000002">
    <property type="protein sequence ID" value="GAA2090860.1"/>
    <property type="molecule type" value="Genomic_DNA"/>
</dbReference>
<feature type="domain" description="YqgF/RNase H-like" evidence="6">
    <location>
        <begin position="7"/>
        <end position="108"/>
    </location>
</feature>
<evidence type="ECO:0000256" key="3">
    <source>
        <dbReference type="ARBA" id="ARBA00022722"/>
    </source>
</evidence>
<dbReference type="SUPFAM" id="SSF53098">
    <property type="entry name" value="Ribonuclease H-like"/>
    <property type="match status" value="1"/>
</dbReference>
<accession>A0ABN2WHS5</accession>
<evidence type="ECO:0000256" key="4">
    <source>
        <dbReference type="ARBA" id="ARBA00022801"/>
    </source>
</evidence>